<name>A0A3N0EQP9_SINP1</name>
<feature type="chain" id="PRO_5018294317" description="Secreted protein" evidence="1">
    <location>
        <begin position="25"/>
        <end position="85"/>
    </location>
</feature>
<dbReference type="RefSeq" id="WP_123215233.1">
    <property type="nucleotide sequence ID" value="NZ_RJTM01000034.1"/>
</dbReference>
<dbReference type="InterPro" id="IPR045391">
    <property type="entry name" value="DUF6520"/>
</dbReference>
<dbReference type="EMBL" id="RJTM01000034">
    <property type="protein sequence ID" value="RNL90101.1"/>
    <property type="molecule type" value="Genomic_DNA"/>
</dbReference>
<dbReference type="OrthoDB" id="1179119at2"/>
<dbReference type="AlphaFoldDB" id="A0A3N0EQP9"/>
<sequence>MKKLKFILPVMAFVFAIAVSFASAKFVETTDIVGEFIQKPGLCEPVTAGCSGDGPTCTIPGQIVYRISNETLTMCSDPLGHTPLP</sequence>
<keyword evidence="3" id="KW-1185">Reference proteome</keyword>
<dbReference type="Pfam" id="PF20130">
    <property type="entry name" value="DUF6520"/>
    <property type="match status" value="1"/>
</dbReference>
<organism evidence="2 3">
    <name type="scientific">Sinomicrobium pectinilyticum</name>
    <dbReference type="NCBI Taxonomy" id="1084421"/>
    <lineage>
        <taxon>Bacteria</taxon>
        <taxon>Pseudomonadati</taxon>
        <taxon>Bacteroidota</taxon>
        <taxon>Flavobacteriia</taxon>
        <taxon>Flavobacteriales</taxon>
        <taxon>Flavobacteriaceae</taxon>
        <taxon>Sinomicrobium</taxon>
    </lineage>
</organism>
<evidence type="ECO:0000313" key="3">
    <source>
        <dbReference type="Proteomes" id="UP000267469"/>
    </source>
</evidence>
<keyword evidence="1" id="KW-0732">Signal</keyword>
<evidence type="ECO:0000256" key="1">
    <source>
        <dbReference type="SAM" id="SignalP"/>
    </source>
</evidence>
<gene>
    <name evidence="2" type="ORF">ED312_06660</name>
</gene>
<dbReference type="Proteomes" id="UP000267469">
    <property type="component" value="Unassembled WGS sequence"/>
</dbReference>
<reference evidence="2 3" key="1">
    <citation type="submission" date="2018-10" db="EMBL/GenBank/DDBJ databases">
        <title>Sinomicrobium pectinilyticum sp. nov., a pectinase-producing bacterium isolated from alkaline and saline soil, and emended description of the genus Sinomicrobium.</title>
        <authorList>
            <person name="Cheng B."/>
            <person name="Li C."/>
            <person name="Lai Q."/>
            <person name="Du M."/>
            <person name="Shao Z."/>
            <person name="Xu P."/>
            <person name="Yang C."/>
        </authorList>
    </citation>
    <scope>NUCLEOTIDE SEQUENCE [LARGE SCALE GENOMIC DNA]</scope>
    <source>
        <strain evidence="2 3">5DNS001</strain>
    </source>
</reference>
<evidence type="ECO:0008006" key="4">
    <source>
        <dbReference type="Google" id="ProtNLM"/>
    </source>
</evidence>
<accession>A0A3N0EQP9</accession>
<feature type="signal peptide" evidence="1">
    <location>
        <begin position="1"/>
        <end position="24"/>
    </location>
</feature>
<evidence type="ECO:0000313" key="2">
    <source>
        <dbReference type="EMBL" id="RNL90101.1"/>
    </source>
</evidence>
<protein>
    <recommendedName>
        <fullName evidence="4">Secreted protein</fullName>
    </recommendedName>
</protein>
<proteinExistence type="predicted"/>
<comment type="caution">
    <text evidence="2">The sequence shown here is derived from an EMBL/GenBank/DDBJ whole genome shotgun (WGS) entry which is preliminary data.</text>
</comment>